<keyword evidence="1" id="KW-0472">Membrane</keyword>
<protein>
    <submittedName>
        <fullName evidence="3">TadE-like protein</fullName>
    </submittedName>
</protein>
<dbReference type="Pfam" id="PF07811">
    <property type="entry name" value="TadE"/>
    <property type="match status" value="1"/>
</dbReference>
<reference evidence="3 4" key="1">
    <citation type="submission" date="2018-10" db="EMBL/GenBank/DDBJ databases">
        <title>Sequencing the genomes of 1000 actinobacteria strains.</title>
        <authorList>
            <person name="Klenk H.-P."/>
        </authorList>
    </citation>
    <scope>NUCLEOTIDE SEQUENCE [LARGE SCALE GENOMIC DNA]</scope>
    <source>
        <strain evidence="3 4">DSM 45175</strain>
    </source>
</reference>
<dbReference type="Proteomes" id="UP000277671">
    <property type="component" value="Unassembled WGS sequence"/>
</dbReference>
<evidence type="ECO:0000259" key="2">
    <source>
        <dbReference type="Pfam" id="PF07811"/>
    </source>
</evidence>
<sequence length="150" mass="16005">MRAVPAILRFRTTRVVRNRSVSGNGDRGASPVELAVVLPAIFVLIFVSLQAAIWYMARSTALNAAQEAVNAQRTFEAGDGVGETRAQVFLDRAGDWLLDAEVEVTPVGAGDTEVSATVTGQAIRVVPLIPLPPISETAHGTVERWTDVVP</sequence>
<gene>
    <name evidence="3" type="ORF">BDK92_3334</name>
</gene>
<evidence type="ECO:0000313" key="4">
    <source>
        <dbReference type="Proteomes" id="UP000277671"/>
    </source>
</evidence>
<organism evidence="3 4">
    <name type="scientific">Micromonospora pisi</name>
    <dbReference type="NCBI Taxonomy" id="589240"/>
    <lineage>
        <taxon>Bacteria</taxon>
        <taxon>Bacillati</taxon>
        <taxon>Actinomycetota</taxon>
        <taxon>Actinomycetes</taxon>
        <taxon>Micromonosporales</taxon>
        <taxon>Micromonosporaceae</taxon>
        <taxon>Micromonospora</taxon>
    </lineage>
</organism>
<keyword evidence="4" id="KW-1185">Reference proteome</keyword>
<dbReference type="OrthoDB" id="4220102at2"/>
<comment type="caution">
    <text evidence="3">The sequence shown here is derived from an EMBL/GenBank/DDBJ whole genome shotgun (WGS) entry which is preliminary data.</text>
</comment>
<feature type="domain" description="TadE-like" evidence="2">
    <location>
        <begin position="28"/>
        <end position="69"/>
    </location>
</feature>
<keyword evidence="1" id="KW-0812">Transmembrane</keyword>
<dbReference type="InterPro" id="IPR012495">
    <property type="entry name" value="TadE-like_dom"/>
</dbReference>
<evidence type="ECO:0000313" key="3">
    <source>
        <dbReference type="EMBL" id="RKR89000.1"/>
    </source>
</evidence>
<dbReference type="RefSeq" id="WP_121157528.1">
    <property type="nucleotide sequence ID" value="NZ_RBKT01000001.1"/>
</dbReference>
<name>A0A495JIV5_9ACTN</name>
<dbReference type="EMBL" id="RBKT01000001">
    <property type="protein sequence ID" value="RKR89000.1"/>
    <property type="molecule type" value="Genomic_DNA"/>
</dbReference>
<keyword evidence="1" id="KW-1133">Transmembrane helix</keyword>
<dbReference type="AlphaFoldDB" id="A0A495JIV5"/>
<evidence type="ECO:0000256" key="1">
    <source>
        <dbReference type="SAM" id="Phobius"/>
    </source>
</evidence>
<proteinExistence type="predicted"/>
<feature type="transmembrane region" description="Helical" evidence="1">
    <location>
        <begin position="34"/>
        <end position="57"/>
    </location>
</feature>
<accession>A0A495JIV5</accession>